<organism evidence="2">
    <name type="scientific">Salmonella diarizonae</name>
    <dbReference type="NCBI Taxonomy" id="59204"/>
    <lineage>
        <taxon>Bacteria</taxon>
        <taxon>Pseudomonadati</taxon>
        <taxon>Pseudomonadota</taxon>
        <taxon>Gammaproteobacteria</taxon>
        <taxon>Enterobacterales</taxon>
        <taxon>Enterobacteriaceae</taxon>
        <taxon>Salmonella</taxon>
    </lineage>
</organism>
<dbReference type="Proteomes" id="UP000230639">
    <property type="component" value="Chromosome"/>
</dbReference>
<proteinExistence type="predicted"/>
<evidence type="ECO:0000256" key="1">
    <source>
        <dbReference type="SAM" id="Phobius"/>
    </source>
</evidence>
<evidence type="ECO:0008006" key="3">
    <source>
        <dbReference type="Google" id="ProtNLM"/>
    </source>
</evidence>
<evidence type="ECO:0000313" key="2">
    <source>
        <dbReference type="EMBL" id="ATW55317.1"/>
    </source>
</evidence>
<dbReference type="EMBL" id="CP023345">
    <property type="protein sequence ID" value="ATW55317.1"/>
    <property type="molecule type" value="Genomic_DNA"/>
</dbReference>
<gene>
    <name evidence="2" type="ORF">CNQ75_12805</name>
</gene>
<keyword evidence="1" id="KW-0812">Transmembrane</keyword>
<keyword evidence="1" id="KW-1133">Transmembrane helix</keyword>
<feature type="transmembrane region" description="Helical" evidence="1">
    <location>
        <begin position="7"/>
        <end position="33"/>
    </location>
</feature>
<dbReference type="AlphaFoldDB" id="A0A2I5HID5"/>
<dbReference type="STRING" id="59204.UQ49_08965"/>
<keyword evidence="1" id="KW-0472">Membrane</keyword>
<accession>A0A2I5HID5</accession>
<protein>
    <recommendedName>
        <fullName evidence="3">Transmembrane protein</fullName>
    </recommendedName>
</protein>
<reference evidence="2" key="1">
    <citation type="submission" date="2017-09" db="EMBL/GenBank/DDBJ databases">
        <title>Complete genome of Salmonella enterica subsp. diarizonae isolated from stool of a patient with bacterial enteropathy.</title>
        <authorList>
            <person name="Zhou J."/>
            <person name="Chen Q."/>
            <person name="Guo L."/>
            <person name="Fan J."/>
        </authorList>
    </citation>
    <scope>NUCLEOTIDE SEQUENCE [LARGE SCALE GENOMIC DNA]</scope>
    <source>
        <strain evidence="2">HZS154</strain>
    </source>
</reference>
<name>A0A2I5HID5_SALDZ</name>
<sequence length="60" mass="6906">MRVYRPFCFTAVIIDFFVASALVALPPVSWLALVWEDLFNGGNCLKSLKETKRKRMRKDG</sequence>